<dbReference type="EMBL" id="JAKOGI010003194">
    <property type="protein sequence ID" value="KAJ8420729.1"/>
    <property type="molecule type" value="Genomic_DNA"/>
</dbReference>
<dbReference type="Proteomes" id="UP001153076">
    <property type="component" value="Unassembled WGS sequence"/>
</dbReference>
<evidence type="ECO:0000313" key="1">
    <source>
        <dbReference type="EMBL" id="KAJ8420729.1"/>
    </source>
</evidence>
<dbReference type="OrthoDB" id="1882251at2759"/>
<evidence type="ECO:0000313" key="2">
    <source>
        <dbReference type="EMBL" id="KAJ8425487.1"/>
    </source>
</evidence>
<sequence length="233" mass="26596">MNVTNSPHHPFKPTSFSLVIHSYQIYPDGVHHPLGPPYHVDCSLFARMVMQLSCDPAESLLAMAFWFWLKDKNFPCLVKSLIRASDFVVNKVIDEAIFCLNSLAPDQPMSLIANTYFTAVMMQSNVPPDVMHRDKSLTISGIKHFLKHVYSRTFTDILRQVTAGDHTEQILYQRLNISGFPHPVFGDVPILDLPLYQLFPLDNLWMGSMAHPESRPPHQNRLPMGLLLETRDQ</sequence>
<accession>A0A9Q1GK74</accession>
<dbReference type="PANTHER" id="PTHR33527:SF18">
    <property type="entry name" value="F13O11.17 PROTEIN"/>
    <property type="match status" value="1"/>
</dbReference>
<evidence type="ECO:0000313" key="3">
    <source>
        <dbReference type="Proteomes" id="UP001153076"/>
    </source>
</evidence>
<organism evidence="1 3">
    <name type="scientific">Carnegiea gigantea</name>
    <dbReference type="NCBI Taxonomy" id="171969"/>
    <lineage>
        <taxon>Eukaryota</taxon>
        <taxon>Viridiplantae</taxon>
        <taxon>Streptophyta</taxon>
        <taxon>Embryophyta</taxon>
        <taxon>Tracheophyta</taxon>
        <taxon>Spermatophyta</taxon>
        <taxon>Magnoliopsida</taxon>
        <taxon>eudicotyledons</taxon>
        <taxon>Gunneridae</taxon>
        <taxon>Pentapetalae</taxon>
        <taxon>Caryophyllales</taxon>
        <taxon>Cactineae</taxon>
        <taxon>Cactaceae</taxon>
        <taxon>Cactoideae</taxon>
        <taxon>Echinocereeae</taxon>
        <taxon>Carnegiea</taxon>
    </lineage>
</organism>
<proteinExistence type="predicted"/>
<dbReference type="EMBL" id="JAKOGI010001466">
    <property type="protein sequence ID" value="KAJ8425487.1"/>
    <property type="molecule type" value="Genomic_DNA"/>
</dbReference>
<gene>
    <name evidence="1" type="ORF">Cgig2_023398</name>
    <name evidence="2" type="ORF">Cgig2_023903</name>
</gene>
<keyword evidence="3" id="KW-1185">Reference proteome</keyword>
<dbReference type="PANTHER" id="PTHR33527">
    <property type="entry name" value="OS07G0274300 PROTEIN"/>
    <property type="match status" value="1"/>
</dbReference>
<reference evidence="1" key="1">
    <citation type="submission" date="2022-04" db="EMBL/GenBank/DDBJ databases">
        <title>Carnegiea gigantea Genome sequencing and assembly v2.</title>
        <authorList>
            <person name="Copetti D."/>
            <person name="Sanderson M.J."/>
            <person name="Burquez A."/>
            <person name="Wojciechowski M.F."/>
        </authorList>
    </citation>
    <scope>NUCLEOTIDE SEQUENCE</scope>
    <source>
        <strain evidence="1">SGP5-SGP5p</strain>
        <tissue evidence="1">Aerial part</tissue>
    </source>
</reference>
<dbReference type="AlphaFoldDB" id="A0A9Q1GK74"/>
<comment type="caution">
    <text evidence="1">The sequence shown here is derived from an EMBL/GenBank/DDBJ whole genome shotgun (WGS) entry which is preliminary data.</text>
</comment>
<protein>
    <submittedName>
        <fullName evidence="1">Uncharacterized protein</fullName>
    </submittedName>
</protein>
<name>A0A9Q1GK74_9CARY</name>